<dbReference type="EMBL" id="QNRK01000055">
    <property type="protein sequence ID" value="RBP02109.1"/>
    <property type="molecule type" value="Genomic_DNA"/>
</dbReference>
<keyword evidence="2" id="KW-1185">Reference proteome</keyword>
<sequence>MAEADNSLMLTILREIRADTNQHRTMLLQVIEILRRHDRRFDEIERRFGDVEHRISDTRADLELMLKAELLGRLTHFETRMDERIAELEDRLSAVERPGG</sequence>
<organism evidence="1 2">
    <name type="scientific">Roseiarcus fermentans</name>
    <dbReference type="NCBI Taxonomy" id="1473586"/>
    <lineage>
        <taxon>Bacteria</taxon>
        <taxon>Pseudomonadati</taxon>
        <taxon>Pseudomonadota</taxon>
        <taxon>Alphaproteobacteria</taxon>
        <taxon>Hyphomicrobiales</taxon>
        <taxon>Roseiarcaceae</taxon>
        <taxon>Roseiarcus</taxon>
    </lineage>
</organism>
<dbReference type="Proteomes" id="UP000253529">
    <property type="component" value="Unassembled WGS sequence"/>
</dbReference>
<accession>A0A366EKV4</accession>
<dbReference type="AlphaFoldDB" id="A0A366EKV4"/>
<name>A0A366EKV4_9HYPH</name>
<dbReference type="OrthoDB" id="8373447at2"/>
<proteinExistence type="predicted"/>
<dbReference type="RefSeq" id="WP_113893688.1">
    <property type="nucleotide sequence ID" value="NZ_QNRK01000055.1"/>
</dbReference>
<comment type="caution">
    <text evidence="1">The sequence shown here is derived from an EMBL/GenBank/DDBJ whole genome shotgun (WGS) entry which is preliminary data.</text>
</comment>
<dbReference type="Gene3D" id="6.10.250.2540">
    <property type="match status" value="1"/>
</dbReference>
<protein>
    <submittedName>
        <fullName evidence="1">Uncharacterized protein</fullName>
    </submittedName>
</protein>
<reference evidence="1 2" key="1">
    <citation type="submission" date="2018-06" db="EMBL/GenBank/DDBJ databases">
        <title>Genomic Encyclopedia of Type Strains, Phase IV (KMG-IV): sequencing the most valuable type-strain genomes for metagenomic binning, comparative biology and taxonomic classification.</title>
        <authorList>
            <person name="Goeker M."/>
        </authorList>
    </citation>
    <scope>NUCLEOTIDE SEQUENCE [LARGE SCALE GENOMIC DNA]</scope>
    <source>
        <strain evidence="1 2">DSM 24875</strain>
    </source>
</reference>
<evidence type="ECO:0000313" key="2">
    <source>
        <dbReference type="Proteomes" id="UP000253529"/>
    </source>
</evidence>
<evidence type="ECO:0000313" key="1">
    <source>
        <dbReference type="EMBL" id="RBP02109.1"/>
    </source>
</evidence>
<gene>
    <name evidence="1" type="ORF">DFR50_15514</name>
</gene>